<dbReference type="AlphaFoldDB" id="A0A6A6DCM0"/>
<gene>
    <name evidence="1" type="ORF">K469DRAFT_723761</name>
</gene>
<reference evidence="1" key="1">
    <citation type="journal article" date="2020" name="Stud. Mycol.">
        <title>101 Dothideomycetes genomes: a test case for predicting lifestyles and emergence of pathogens.</title>
        <authorList>
            <person name="Haridas S."/>
            <person name="Albert R."/>
            <person name="Binder M."/>
            <person name="Bloem J."/>
            <person name="Labutti K."/>
            <person name="Salamov A."/>
            <person name="Andreopoulos B."/>
            <person name="Baker S."/>
            <person name="Barry K."/>
            <person name="Bills G."/>
            <person name="Bluhm B."/>
            <person name="Cannon C."/>
            <person name="Castanera R."/>
            <person name="Culley D."/>
            <person name="Daum C."/>
            <person name="Ezra D."/>
            <person name="Gonzalez J."/>
            <person name="Henrissat B."/>
            <person name="Kuo A."/>
            <person name="Liang C."/>
            <person name="Lipzen A."/>
            <person name="Lutzoni F."/>
            <person name="Magnuson J."/>
            <person name="Mondo S."/>
            <person name="Nolan M."/>
            <person name="Ohm R."/>
            <person name="Pangilinan J."/>
            <person name="Park H.-J."/>
            <person name="Ramirez L."/>
            <person name="Alfaro M."/>
            <person name="Sun H."/>
            <person name="Tritt A."/>
            <person name="Yoshinaga Y."/>
            <person name="Zwiers L.-H."/>
            <person name="Turgeon B."/>
            <person name="Goodwin S."/>
            <person name="Spatafora J."/>
            <person name="Crous P."/>
            <person name="Grigoriev I."/>
        </authorList>
    </citation>
    <scope>NUCLEOTIDE SEQUENCE</scope>
    <source>
        <strain evidence="1">CBS 207.26</strain>
    </source>
</reference>
<evidence type="ECO:0000313" key="2">
    <source>
        <dbReference type="Proteomes" id="UP000800200"/>
    </source>
</evidence>
<keyword evidence="2" id="KW-1185">Reference proteome</keyword>
<dbReference type="Gene3D" id="3.40.50.300">
    <property type="entry name" value="P-loop containing nucleotide triphosphate hydrolases"/>
    <property type="match status" value="1"/>
</dbReference>
<dbReference type="OrthoDB" id="3788185at2759"/>
<protein>
    <recommendedName>
        <fullName evidence="3">DNA helicase</fullName>
    </recommendedName>
</protein>
<evidence type="ECO:0000313" key="1">
    <source>
        <dbReference type="EMBL" id="KAF2175959.1"/>
    </source>
</evidence>
<dbReference type="Proteomes" id="UP000800200">
    <property type="component" value="Unassembled WGS sequence"/>
</dbReference>
<dbReference type="InterPro" id="IPR051055">
    <property type="entry name" value="PIF1_helicase"/>
</dbReference>
<dbReference type="EMBL" id="ML994719">
    <property type="protein sequence ID" value="KAF2175959.1"/>
    <property type="molecule type" value="Genomic_DNA"/>
</dbReference>
<organism evidence="1 2">
    <name type="scientific">Zopfia rhizophila CBS 207.26</name>
    <dbReference type="NCBI Taxonomy" id="1314779"/>
    <lineage>
        <taxon>Eukaryota</taxon>
        <taxon>Fungi</taxon>
        <taxon>Dikarya</taxon>
        <taxon>Ascomycota</taxon>
        <taxon>Pezizomycotina</taxon>
        <taxon>Dothideomycetes</taxon>
        <taxon>Dothideomycetes incertae sedis</taxon>
        <taxon>Zopfiaceae</taxon>
        <taxon>Zopfia</taxon>
    </lineage>
</organism>
<accession>A0A6A6DCM0</accession>
<proteinExistence type="predicted"/>
<dbReference type="InterPro" id="IPR027417">
    <property type="entry name" value="P-loop_NTPase"/>
</dbReference>
<evidence type="ECO:0008006" key="3">
    <source>
        <dbReference type="Google" id="ProtNLM"/>
    </source>
</evidence>
<sequence length="437" mass="49271">MPLSRSSKAEQARAPAAISIHRRGGGYRKVANYRSARQVVCEQKDVASVTNWQEKNVLVIDEVSMLGTRTLYAVNERICELRGCAKNFSKLPIIVFLKDFHQFRPDEGKMFSVEQRYQHDKTHTLWNRFTTVVMLKEQIRAAADPRLQRLLVRICKGIGNQSNVDLLNSTYCREVVTSLNRNRWNLNTEAALSFQRQHQAPHRIFISKHKWKDGQPTEEEAFMMLSYGNDSSIPIPAVFIFVPGMPVIVNQNTHRGLKLVNGAGYTAVDIIVDKAHPGRRISGNTILHFGPPAGILLAGESTKDFRFVGMPPGTILLTPISSKMDCQRKRPWQKTAVSRRGLPCVPAFACTDYKVQGQTLKRVALELRGTRTTHVNGQTLSRTQSLDDIMLLSKARERDIVGNTIPENMAAAEKRLEELSEATIREAELWGWASPIE</sequence>
<dbReference type="PANTHER" id="PTHR47642">
    <property type="entry name" value="ATP-DEPENDENT DNA HELICASE"/>
    <property type="match status" value="1"/>
</dbReference>
<name>A0A6A6DCM0_9PEZI</name>